<dbReference type="Proteomes" id="UP001596516">
    <property type="component" value="Unassembled WGS sequence"/>
</dbReference>
<reference evidence="3" key="1">
    <citation type="journal article" date="2019" name="Int. J. Syst. Evol. Microbiol.">
        <title>The Global Catalogue of Microorganisms (GCM) 10K type strain sequencing project: providing services to taxonomists for standard genome sequencing and annotation.</title>
        <authorList>
            <consortium name="The Broad Institute Genomics Platform"/>
            <consortium name="The Broad Institute Genome Sequencing Center for Infectious Disease"/>
            <person name="Wu L."/>
            <person name="Ma J."/>
        </authorList>
    </citation>
    <scope>NUCLEOTIDE SEQUENCE [LARGE SCALE GENOMIC DNA]</scope>
    <source>
        <strain evidence="3">CGMCC 1.12750</strain>
    </source>
</reference>
<protein>
    <submittedName>
        <fullName evidence="2">Heavy-metal-associated domain-containing protein</fullName>
    </submittedName>
</protein>
<sequence>MEFHVTGMTCGHCEAAIRTAILTHAPSATVTIDRDAGRVRVEGADDEAAVLAVIREEGYEATSDRSVK</sequence>
<proteinExistence type="predicted"/>
<dbReference type="RefSeq" id="WP_377403160.1">
    <property type="nucleotide sequence ID" value="NZ_JBHTFQ010000005.1"/>
</dbReference>
<dbReference type="SUPFAM" id="SSF55008">
    <property type="entry name" value="HMA, heavy metal-associated domain"/>
    <property type="match status" value="1"/>
</dbReference>
<dbReference type="Gene3D" id="3.30.70.100">
    <property type="match status" value="1"/>
</dbReference>
<evidence type="ECO:0000259" key="1">
    <source>
        <dbReference type="PROSITE" id="PS50846"/>
    </source>
</evidence>
<dbReference type="InterPro" id="IPR036163">
    <property type="entry name" value="HMA_dom_sf"/>
</dbReference>
<gene>
    <name evidence="2" type="ORF">ACFQXB_10550</name>
</gene>
<accession>A0ABW2UN22</accession>
<feature type="domain" description="HMA" evidence="1">
    <location>
        <begin position="1"/>
        <end position="62"/>
    </location>
</feature>
<name>A0ABW2UN22_9RHOB</name>
<dbReference type="CDD" id="cd00371">
    <property type="entry name" value="HMA"/>
    <property type="match status" value="1"/>
</dbReference>
<keyword evidence="3" id="KW-1185">Reference proteome</keyword>
<dbReference type="PROSITE" id="PS50846">
    <property type="entry name" value="HMA_2"/>
    <property type="match status" value="1"/>
</dbReference>
<dbReference type="EMBL" id="JBHTFQ010000005">
    <property type="protein sequence ID" value="MFC7704632.1"/>
    <property type="molecule type" value="Genomic_DNA"/>
</dbReference>
<dbReference type="InterPro" id="IPR006121">
    <property type="entry name" value="HMA_dom"/>
</dbReference>
<organism evidence="2 3">
    <name type="scientific">Plastorhodobacter daqingensis</name>
    <dbReference type="NCBI Taxonomy" id="1387281"/>
    <lineage>
        <taxon>Bacteria</taxon>
        <taxon>Pseudomonadati</taxon>
        <taxon>Pseudomonadota</taxon>
        <taxon>Alphaproteobacteria</taxon>
        <taxon>Rhodobacterales</taxon>
        <taxon>Paracoccaceae</taxon>
        <taxon>Plastorhodobacter</taxon>
    </lineage>
</organism>
<comment type="caution">
    <text evidence="2">The sequence shown here is derived from an EMBL/GenBank/DDBJ whole genome shotgun (WGS) entry which is preliminary data.</text>
</comment>
<dbReference type="Pfam" id="PF00403">
    <property type="entry name" value="HMA"/>
    <property type="match status" value="1"/>
</dbReference>
<evidence type="ECO:0000313" key="2">
    <source>
        <dbReference type="EMBL" id="MFC7704632.1"/>
    </source>
</evidence>
<evidence type="ECO:0000313" key="3">
    <source>
        <dbReference type="Proteomes" id="UP001596516"/>
    </source>
</evidence>